<evidence type="ECO:0000313" key="13">
    <source>
        <dbReference type="EMBL" id="KAH7326340.1"/>
    </source>
</evidence>
<feature type="transmembrane region" description="Helical" evidence="11">
    <location>
        <begin position="77"/>
        <end position="98"/>
    </location>
</feature>
<dbReference type="PROSITE" id="PS51384">
    <property type="entry name" value="FAD_FR"/>
    <property type="match status" value="1"/>
</dbReference>
<keyword evidence="3" id="KW-0813">Transport</keyword>
<dbReference type="GO" id="GO:0000293">
    <property type="term" value="F:ferric-chelate reductase activity"/>
    <property type="evidence" value="ECO:0007669"/>
    <property type="project" value="UniProtKB-ARBA"/>
</dbReference>
<dbReference type="Gene3D" id="3.40.50.80">
    <property type="entry name" value="Nucleotide-binding domain of ferredoxin-NADP reductase (FNR) module"/>
    <property type="match status" value="1"/>
</dbReference>
<dbReference type="Pfam" id="PF08022">
    <property type="entry name" value="FAD_binding_8"/>
    <property type="match status" value="1"/>
</dbReference>
<dbReference type="SUPFAM" id="SSF52343">
    <property type="entry name" value="Ferredoxin reductase-like, C-terminal NADP-linked domain"/>
    <property type="match status" value="1"/>
</dbReference>
<name>A0A8K0WV54_9HYPO</name>
<dbReference type="Pfam" id="PF08030">
    <property type="entry name" value="NAD_binding_6"/>
    <property type="match status" value="1"/>
</dbReference>
<feature type="transmembrane region" description="Helical" evidence="11">
    <location>
        <begin position="208"/>
        <end position="228"/>
    </location>
</feature>
<protein>
    <submittedName>
        <fullName evidence="13">Ferric reductase NAD binding domain-containing protein</fullName>
    </submittedName>
</protein>
<comment type="caution">
    <text evidence="13">The sequence shown here is derived from an EMBL/GenBank/DDBJ whole genome shotgun (WGS) entry which is preliminary data.</text>
</comment>
<organism evidence="13 14">
    <name type="scientific">Stachybotrys elegans</name>
    <dbReference type="NCBI Taxonomy" id="80388"/>
    <lineage>
        <taxon>Eukaryota</taxon>
        <taxon>Fungi</taxon>
        <taxon>Dikarya</taxon>
        <taxon>Ascomycota</taxon>
        <taxon>Pezizomycotina</taxon>
        <taxon>Sordariomycetes</taxon>
        <taxon>Hypocreomycetidae</taxon>
        <taxon>Hypocreales</taxon>
        <taxon>Stachybotryaceae</taxon>
        <taxon>Stachybotrys</taxon>
    </lineage>
</organism>
<dbReference type="SFLD" id="SFLDS00052">
    <property type="entry name" value="Ferric_Reductase_Domain"/>
    <property type="match status" value="1"/>
</dbReference>
<dbReference type="CDD" id="cd06186">
    <property type="entry name" value="NOX_Duox_like_FAD_NADP"/>
    <property type="match status" value="1"/>
</dbReference>
<dbReference type="Pfam" id="PF01794">
    <property type="entry name" value="Ferric_reduct"/>
    <property type="match status" value="1"/>
</dbReference>
<dbReference type="Proteomes" id="UP000813444">
    <property type="component" value="Unassembled WGS sequence"/>
</dbReference>
<keyword evidence="6 11" id="KW-1133">Transmembrane helix</keyword>
<keyword evidence="5" id="KW-0249">Electron transport</keyword>
<sequence>MGLNALIMRLAAAQSQGSGQDSGNHESMGHQTTGQGSSAAGSSHSSSSSSPPSSSASHYTPEMLAMFAKRLRLNHEVMYAFIAAISSLALIFIIFHWVRLLATRSKSRKSSTLVALPRFFRRAFTFKMPYLPSLGHGIFILCYAAINLALTFTHMDNSVIALVANLASRTGWMAILNLFLVVLLALKNTPFSLFTAWSYEQLNILHQVAGYTTLSFIFIHIGCYSSYFVNDGRSWRLLYTDEIYGMVAAGAFTSLGLAAIVVRHWWYELFYYLHVGFWIVAIVMIGMHQPEFTKAIIFIVIVSGSMWALDRLLRATRLALYSVNNTATLTPLPNGATRVRLSKAPIGADSGKHCFLWIPAVRSFETHPFTIAAMDPLEFVVASYDGFTRDLHKYAVEHPGVPLKASVEGSYGTFPDAAAYDKVVLIAGGSGASFAFGVALSLLRRLQGGAAPQVEFIWVIKQKSYLEWCASHLRTLQRDARVSLRIFVTRSSGPEPEEVGKDGSLTVYCESADVPPTSEDKEILATVHSPMSDASNDLEKVLPSDSDAVSPVDTPELRSRDFVAQSAMQIKYERPDVGLLIRASVSEAQPDQRVLVMGCGPLGMMTTVRNAAASCIKADGPAVEVHCESFGW</sequence>
<evidence type="ECO:0000256" key="10">
    <source>
        <dbReference type="SAM" id="MobiDB-lite"/>
    </source>
</evidence>
<dbReference type="InterPro" id="IPR051410">
    <property type="entry name" value="Ferric/Cupric_Reductase"/>
</dbReference>
<proteinExistence type="inferred from homology"/>
<feature type="transmembrane region" description="Helical" evidence="11">
    <location>
        <begin position="243"/>
        <end position="262"/>
    </location>
</feature>
<dbReference type="OrthoDB" id="10006946at2759"/>
<keyword evidence="7" id="KW-0560">Oxidoreductase</keyword>
<evidence type="ECO:0000259" key="12">
    <source>
        <dbReference type="PROSITE" id="PS51384"/>
    </source>
</evidence>
<feature type="transmembrane region" description="Helical" evidence="11">
    <location>
        <begin position="269"/>
        <end position="286"/>
    </location>
</feature>
<keyword evidence="14" id="KW-1185">Reference proteome</keyword>
<dbReference type="GO" id="GO:0006879">
    <property type="term" value="P:intracellular iron ion homeostasis"/>
    <property type="evidence" value="ECO:0007669"/>
    <property type="project" value="TreeGrafter"/>
</dbReference>
<evidence type="ECO:0000313" key="14">
    <source>
        <dbReference type="Proteomes" id="UP000813444"/>
    </source>
</evidence>
<dbReference type="EMBL" id="JAGPNK010000002">
    <property type="protein sequence ID" value="KAH7326340.1"/>
    <property type="molecule type" value="Genomic_DNA"/>
</dbReference>
<dbReference type="InterPro" id="IPR017927">
    <property type="entry name" value="FAD-bd_FR_type"/>
</dbReference>
<evidence type="ECO:0000256" key="8">
    <source>
        <dbReference type="ARBA" id="ARBA00023065"/>
    </source>
</evidence>
<reference evidence="13" key="1">
    <citation type="journal article" date="2021" name="Nat. Commun.">
        <title>Genetic determinants of endophytism in the Arabidopsis root mycobiome.</title>
        <authorList>
            <person name="Mesny F."/>
            <person name="Miyauchi S."/>
            <person name="Thiergart T."/>
            <person name="Pickel B."/>
            <person name="Atanasova L."/>
            <person name="Karlsson M."/>
            <person name="Huettel B."/>
            <person name="Barry K.W."/>
            <person name="Haridas S."/>
            <person name="Chen C."/>
            <person name="Bauer D."/>
            <person name="Andreopoulos W."/>
            <person name="Pangilinan J."/>
            <person name="LaButti K."/>
            <person name="Riley R."/>
            <person name="Lipzen A."/>
            <person name="Clum A."/>
            <person name="Drula E."/>
            <person name="Henrissat B."/>
            <person name="Kohler A."/>
            <person name="Grigoriev I.V."/>
            <person name="Martin F.M."/>
            <person name="Hacquard S."/>
        </authorList>
    </citation>
    <scope>NUCLEOTIDE SEQUENCE</scope>
    <source>
        <strain evidence="13">MPI-CAGE-CH-0235</strain>
    </source>
</reference>
<evidence type="ECO:0000256" key="5">
    <source>
        <dbReference type="ARBA" id="ARBA00022982"/>
    </source>
</evidence>
<keyword evidence="8" id="KW-0406">Ion transport</keyword>
<feature type="transmembrane region" description="Helical" evidence="11">
    <location>
        <begin position="130"/>
        <end position="150"/>
    </location>
</feature>
<comment type="subcellular location">
    <subcellularLocation>
        <location evidence="1">Membrane</location>
        <topology evidence="1">Multi-pass membrane protein</topology>
    </subcellularLocation>
</comment>
<evidence type="ECO:0000256" key="3">
    <source>
        <dbReference type="ARBA" id="ARBA00022448"/>
    </source>
</evidence>
<dbReference type="GO" id="GO:0015677">
    <property type="term" value="P:copper ion import"/>
    <property type="evidence" value="ECO:0007669"/>
    <property type="project" value="TreeGrafter"/>
</dbReference>
<dbReference type="SFLD" id="SFLDG01168">
    <property type="entry name" value="Ferric_reductase_subgroup_(FRE"/>
    <property type="match status" value="1"/>
</dbReference>
<dbReference type="InterPro" id="IPR013121">
    <property type="entry name" value="Fe_red_NAD-bd_6"/>
</dbReference>
<evidence type="ECO:0000256" key="11">
    <source>
        <dbReference type="SAM" id="Phobius"/>
    </source>
</evidence>
<dbReference type="GO" id="GO:0006826">
    <property type="term" value="P:iron ion transport"/>
    <property type="evidence" value="ECO:0007669"/>
    <property type="project" value="TreeGrafter"/>
</dbReference>
<evidence type="ECO:0000256" key="6">
    <source>
        <dbReference type="ARBA" id="ARBA00022989"/>
    </source>
</evidence>
<keyword evidence="9 11" id="KW-0472">Membrane</keyword>
<accession>A0A8K0WV54</accession>
<evidence type="ECO:0000256" key="2">
    <source>
        <dbReference type="ARBA" id="ARBA00006278"/>
    </source>
</evidence>
<feature type="region of interest" description="Disordered" evidence="10">
    <location>
        <begin position="16"/>
        <end position="57"/>
    </location>
</feature>
<feature type="transmembrane region" description="Helical" evidence="11">
    <location>
        <begin position="170"/>
        <end position="187"/>
    </location>
</feature>
<feature type="transmembrane region" description="Helical" evidence="11">
    <location>
        <begin position="292"/>
        <end position="309"/>
    </location>
</feature>
<dbReference type="PANTHER" id="PTHR32361">
    <property type="entry name" value="FERRIC/CUPRIC REDUCTASE TRANSMEMBRANE COMPONENT"/>
    <property type="match status" value="1"/>
</dbReference>
<evidence type="ECO:0000256" key="7">
    <source>
        <dbReference type="ARBA" id="ARBA00023002"/>
    </source>
</evidence>
<dbReference type="PANTHER" id="PTHR32361:SF28">
    <property type="entry name" value="FRP1P"/>
    <property type="match status" value="1"/>
</dbReference>
<feature type="domain" description="FAD-binding FR-type" evidence="12">
    <location>
        <begin position="305"/>
        <end position="417"/>
    </location>
</feature>
<evidence type="ECO:0000256" key="1">
    <source>
        <dbReference type="ARBA" id="ARBA00004141"/>
    </source>
</evidence>
<feature type="compositionally biased region" description="Low complexity" evidence="10">
    <location>
        <begin position="36"/>
        <end position="57"/>
    </location>
</feature>
<gene>
    <name evidence="13" type="ORF">B0I35DRAFT_132041</name>
</gene>
<comment type="similarity">
    <text evidence="2">Belongs to the ferric reductase (FRE) family.</text>
</comment>
<dbReference type="InterPro" id="IPR039261">
    <property type="entry name" value="FNR_nucleotide-bd"/>
</dbReference>
<dbReference type="AlphaFoldDB" id="A0A8K0WV54"/>
<evidence type="ECO:0000256" key="9">
    <source>
        <dbReference type="ARBA" id="ARBA00023136"/>
    </source>
</evidence>
<keyword evidence="4 11" id="KW-0812">Transmembrane</keyword>
<evidence type="ECO:0000256" key="4">
    <source>
        <dbReference type="ARBA" id="ARBA00022692"/>
    </source>
</evidence>
<dbReference type="InterPro" id="IPR013112">
    <property type="entry name" value="FAD-bd_8"/>
</dbReference>
<dbReference type="GO" id="GO:0005886">
    <property type="term" value="C:plasma membrane"/>
    <property type="evidence" value="ECO:0007669"/>
    <property type="project" value="TreeGrafter"/>
</dbReference>
<dbReference type="InterPro" id="IPR013130">
    <property type="entry name" value="Fe3_Rdtase_TM_dom"/>
</dbReference>